<dbReference type="NCBIfam" id="NF008823">
    <property type="entry name" value="PRK11873.1"/>
    <property type="match status" value="1"/>
</dbReference>
<dbReference type="GO" id="GO:0030791">
    <property type="term" value="F:arsenite methyltransferase activity"/>
    <property type="evidence" value="ECO:0007669"/>
    <property type="project" value="UniProtKB-EC"/>
</dbReference>
<comment type="caution">
    <text evidence="10">The sequence shown here is derived from an EMBL/GenBank/DDBJ whole genome shotgun (WGS) entry which is preliminary data.</text>
</comment>
<dbReference type="EMBL" id="QRDZ01000017">
    <property type="protein sequence ID" value="RED75174.1"/>
    <property type="molecule type" value="Genomic_DNA"/>
</dbReference>
<dbReference type="RefSeq" id="WP_116062595.1">
    <property type="nucleotide sequence ID" value="NZ_QRDZ01000017.1"/>
</dbReference>
<organism evidence="10 11">
    <name type="scientific">Cohnella phaseoli</name>
    <dbReference type="NCBI Taxonomy" id="456490"/>
    <lineage>
        <taxon>Bacteria</taxon>
        <taxon>Bacillati</taxon>
        <taxon>Bacillota</taxon>
        <taxon>Bacilli</taxon>
        <taxon>Bacillales</taxon>
        <taxon>Paenibacillaceae</taxon>
        <taxon>Cohnella</taxon>
    </lineage>
</organism>
<keyword evidence="1" id="KW-0808">Transferase</keyword>
<evidence type="ECO:0000256" key="3">
    <source>
        <dbReference type="ARBA" id="ARBA00034487"/>
    </source>
</evidence>
<evidence type="ECO:0000256" key="6">
    <source>
        <dbReference type="ARBA" id="ARBA00047941"/>
    </source>
</evidence>
<dbReference type="PANTHER" id="PTHR43675">
    <property type="entry name" value="ARSENITE METHYLTRANSFERASE"/>
    <property type="match status" value="1"/>
</dbReference>
<keyword evidence="2" id="KW-0949">S-adenosyl-L-methionine</keyword>
<evidence type="ECO:0000256" key="4">
    <source>
        <dbReference type="ARBA" id="ARBA00034521"/>
    </source>
</evidence>
<dbReference type="InterPro" id="IPR025714">
    <property type="entry name" value="Methyltranfer_dom"/>
</dbReference>
<gene>
    <name evidence="10" type="ORF">DFP98_117146</name>
</gene>
<accession>A0A3D9JMI0</accession>
<dbReference type="InterPro" id="IPR029063">
    <property type="entry name" value="SAM-dependent_MTases_sf"/>
</dbReference>
<evidence type="ECO:0000256" key="5">
    <source>
        <dbReference type="ARBA" id="ARBA00034545"/>
    </source>
</evidence>
<comment type="similarity">
    <text evidence="3">Belongs to the methyltransferase superfamily. Arsenite methyltransferase family.</text>
</comment>
<evidence type="ECO:0000313" key="10">
    <source>
        <dbReference type="EMBL" id="RED75174.1"/>
    </source>
</evidence>
<evidence type="ECO:0000256" key="1">
    <source>
        <dbReference type="ARBA" id="ARBA00022679"/>
    </source>
</evidence>
<evidence type="ECO:0000256" key="2">
    <source>
        <dbReference type="ARBA" id="ARBA00022691"/>
    </source>
</evidence>
<dbReference type="OrthoDB" id="43862at2"/>
<keyword evidence="10" id="KW-0830">Ubiquinone</keyword>
<dbReference type="CDD" id="cd02440">
    <property type="entry name" value="AdoMet_MTases"/>
    <property type="match status" value="1"/>
</dbReference>
<evidence type="ECO:0000313" key="11">
    <source>
        <dbReference type="Proteomes" id="UP000256977"/>
    </source>
</evidence>
<dbReference type="Proteomes" id="UP000256977">
    <property type="component" value="Unassembled WGS sequence"/>
</dbReference>
<evidence type="ECO:0000259" key="9">
    <source>
        <dbReference type="Pfam" id="PF13847"/>
    </source>
</evidence>
<sequence length="266" mass="28651">MNQVQNDEVRQHVRNRYKQIAIQDVSNASCCSPSTSSSSCCDGVNEISSKLGYSDEELSIVPEGSNLGLGCGNPQAIASIKDGETILDLGSGAGFDCFLAAKQVGDTGKVIGVDMTPEMVSRARNNATKNGYKNVDFRLGEIEYLPIQSETVNAIISNCVINLSPDKQQVFHEAFRVLKSGGRLAISDIVTTAELPAEIKSDLDSLASCISGASTAKELKEMLRQSGFVEVIVEPKDESREFIKDWVPGANINDYIQASIIKAIKP</sequence>
<reference evidence="10 11" key="1">
    <citation type="submission" date="2018-07" db="EMBL/GenBank/DDBJ databases">
        <title>Genomic Encyclopedia of Type Strains, Phase III (KMG-III): the genomes of soil and plant-associated and newly described type strains.</title>
        <authorList>
            <person name="Whitman W."/>
        </authorList>
    </citation>
    <scope>NUCLEOTIDE SEQUENCE [LARGE SCALE GENOMIC DNA]</scope>
    <source>
        <strain evidence="10 11">CECT 7287</strain>
    </source>
</reference>
<keyword evidence="11" id="KW-1185">Reference proteome</keyword>
<comment type="catalytic activity">
    <reaction evidence="7">
        <text>arsenic triglutathione + 2 [thioredoxin]-dithiol + 2 S-adenosyl-L-methionine + H2O = dimethylarsinous acid + 2 [thioredoxin]-disulfide + 3 glutathione + 2 S-adenosyl-L-homocysteine + 2 H(+)</text>
        <dbReference type="Rhea" id="RHEA:69464"/>
        <dbReference type="Rhea" id="RHEA-COMP:10698"/>
        <dbReference type="Rhea" id="RHEA-COMP:10700"/>
        <dbReference type="ChEBI" id="CHEBI:15377"/>
        <dbReference type="ChEBI" id="CHEBI:15378"/>
        <dbReference type="ChEBI" id="CHEBI:23808"/>
        <dbReference type="ChEBI" id="CHEBI:29950"/>
        <dbReference type="ChEBI" id="CHEBI:50058"/>
        <dbReference type="ChEBI" id="CHEBI:57856"/>
        <dbReference type="ChEBI" id="CHEBI:57925"/>
        <dbReference type="ChEBI" id="CHEBI:59789"/>
        <dbReference type="ChEBI" id="CHEBI:183640"/>
        <dbReference type="EC" id="2.1.1.137"/>
    </reaction>
</comment>
<dbReference type="GO" id="GO:0032259">
    <property type="term" value="P:methylation"/>
    <property type="evidence" value="ECO:0007669"/>
    <property type="project" value="UniProtKB-KW"/>
</dbReference>
<evidence type="ECO:0000256" key="8">
    <source>
        <dbReference type="ARBA" id="ARBA00048428"/>
    </source>
</evidence>
<dbReference type="InterPro" id="IPR026669">
    <property type="entry name" value="Arsenite_MeTrfase-like"/>
</dbReference>
<dbReference type="Pfam" id="PF13847">
    <property type="entry name" value="Methyltransf_31"/>
    <property type="match status" value="1"/>
</dbReference>
<feature type="domain" description="Methyltransferase" evidence="9">
    <location>
        <begin position="80"/>
        <end position="227"/>
    </location>
</feature>
<dbReference type="PANTHER" id="PTHR43675:SF8">
    <property type="entry name" value="ARSENITE METHYLTRANSFERASE"/>
    <property type="match status" value="1"/>
</dbReference>
<dbReference type="SUPFAM" id="SSF53335">
    <property type="entry name" value="S-adenosyl-L-methionine-dependent methyltransferases"/>
    <property type="match status" value="1"/>
</dbReference>
<comment type="catalytic activity">
    <reaction evidence="8">
        <text>arsenic triglutathione + 3 [thioredoxin]-dithiol + 3 S-adenosyl-L-methionine = trimethylarsine + 3 [thioredoxin]-disulfide + 3 glutathione + 3 S-adenosyl-L-homocysteine + 3 H(+)</text>
        <dbReference type="Rhea" id="RHEA:69432"/>
        <dbReference type="Rhea" id="RHEA-COMP:10698"/>
        <dbReference type="Rhea" id="RHEA-COMP:10700"/>
        <dbReference type="ChEBI" id="CHEBI:15378"/>
        <dbReference type="ChEBI" id="CHEBI:27130"/>
        <dbReference type="ChEBI" id="CHEBI:29950"/>
        <dbReference type="ChEBI" id="CHEBI:50058"/>
        <dbReference type="ChEBI" id="CHEBI:57856"/>
        <dbReference type="ChEBI" id="CHEBI:57925"/>
        <dbReference type="ChEBI" id="CHEBI:59789"/>
        <dbReference type="ChEBI" id="CHEBI:183640"/>
        <dbReference type="EC" id="2.1.1.137"/>
    </reaction>
</comment>
<keyword evidence="10" id="KW-0489">Methyltransferase</keyword>
<comment type="catalytic activity">
    <reaction evidence="6">
        <text>arsenic triglutathione + [thioredoxin]-dithiol + S-adenosyl-L-methionine + 2 H2O = methylarsonous acid + [thioredoxin]-disulfide + 3 glutathione + S-adenosyl-L-homocysteine + H(+)</text>
        <dbReference type="Rhea" id="RHEA:69460"/>
        <dbReference type="Rhea" id="RHEA-COMP:10698"/>
        <dbReference type="Rhea" id="RHEA-COMP:10700"/>
        <dbReference type="ChEBI" id="CHEBI:15377"/>
        <dbReference type="ChEBI" id="CHEBI:15378"/>
        <dbReference type="ChEBI" id="CHEBI:17826"/>
        <dbReference type="ChEBI" id="CHEBI:29950"/>
        <dbReference type="ChEBI" id="CHEBI:50058"/>
        <dbReference type="ChEBI" id="CHEBI:57856"/>
        <dbReference type="ChEBI" id="CHEBI:57925"/>
        <dbReference type="ChEBI" id="CHEBI:59789"/>
        <dbReference type="ChEBI" id="CHEBI:183640"/>
        <dbReference type="EC" id="2.1.1.137"/>
    </reaction>
</comment>
<evidence type="ECO:0000256" key="7">
    <source>
        <dbReference type="ARBA" id="ARBA00047943"/>
    </source>
</evidence>
<proteinExistence type="inferred from homology"/>
<protein>
    <recommendedName>
        <fullName evidence="5">Arsenite methyltransferase</fullName>
        <ecNumber evidence="4">2.1.1.137</ecNumber>
    </recommendedName>
</protein>
<dbReference type="EC" id="2.1.1.137" evidence="4"/>
<dbReference type="Gene3D" id="3.40.50.150">
    <property type="entry name" value="Vaccinia Virus protein VP39"/>
    <property type="match status" value="1"/>
</dbReference>
<name>A0A3D9JMI0_9BACL</name>
<dbReference type="AlphaFoldDB" id="A0A3D9JMI0"/>